<keyword evidence="5 10" id="KW-0560">Oxidoreductase</keyword>
<dbReference type="CDD" id="cd06185">
    <property type="entry name" value="PDR_like"/>
    <property type="match status" value="1"/>
</dbReference>
<proteinExistence type="predicted"/>
<dbReference type="InterPro" id="IPR006058">
    <property type="entry name" value="2Fe2S_fd_BS"/>
</dbReference>
<dbReference type="InterPro" id="IPR050415">
    <property type="entry name" value="MRET"/>
</dbReference>
<dbReference type="PANTHER" id="PTHR47354:SF1">
    <property type="entry name" value="CARNITINE MONOOXYGENASE REDUCTASE SUBUNIT"/>
    <property type="match status" value="1"/>
</dbReference>
<dbReference type="Pfam" id="PF00175">
    <property type="entry name" value="NAD_binding_1"/>
    <property type="match status" value="1"/>
</dbReference>
<dbReference type="Gene3D" id="2.40.30.10">
    <property type="entry name" value="Translation factors"/>
    <property type="match status" value="1"/>
</dbReference>
<dbReference type="GO" id="GO:0016491">
    <property type="term" value="F:oxidoreductase activity"/>
    <property type="evidence" value="ECO:0007669"/>
    <property type="project" value="UniProtKB-KW"/>
</dbReference>
<dbReference type="InterPro" id="IPR039261">
    <property type="entry name" value="FNR_nucleotide-bd"/>
</dbReference>
<evidence type="ECO:0000313" key="11">
    <source>
        <dbReference type="Proteomes" id="UP001291912"/>
    </source>
</evidence>
<keyword evidence="4" id="KW-0479">Metal-binding</keyword>
<evidence type="ECO:0000256" key="2">
    <source>
        <dbReference type="ARBA" id="ARBA00022630"/>
    </source>
</evidence>
<organism evidence="10 11">
    <name type="scientific">Microbacterium aquimaris</name>
    <dbReference type="NCBI Taxonomy" id="459816"/>
    <lineage>
        <taxon>Bacteria</taxon>
        <taxon>Bacillati</taxon>
        <taxon>Actinomycetota</taxon>
        <taxon>Actinomycetes</taxon>
        <taxon>Micrococcales</taxon>
        <taxon>Microbacteriaceae</taxon>
        <taxon>Microbacterium</taxon>
    </lineage>
</organism>
<dbReference type="Gene3D" id="3.40.50.80">
    <property type="entry name" value="Nucleotide-binding domain of ferredoxin-NADP reductase (FNR) module"/>
    <property type="match status" value="1"/>
</dbReference>
<keyword evidence="11" id="KW-1185">Reference proteome</keyword>
<dbReference type="InterPro" id="IPR001433">
    <property type="entry name" value="OxRdtase_FAD/NAD-bd"/>
</dbReference>
<evidence type="ECO:0000256" key="5">
    <source>
        <dbReference type="ARBA" id="ARBA00023002"/>
    </source>
</evidence>
<evidence type="ECO:0000313" key="10">
    <source>
        <dbReference type="EMBL" id="MDZ8161462.1"/>
    </source>
</evidence>
<keyword evidence="3" id="KW-0001">2Fe-2S</keyword>
<dbReference type="EC" id="1.-.-.-" evidence="10"/>
<name>A0ABU5N5Y0_9MICO</name>
<dbReference type="InterPro" id="IPR001041">
    <property type="entry name" value="2Fe-2S_ferredoxin-type"/>
</dbReference>
<protein>
    <submittedName>
        <fullName evidence="10">PDR/VanB family oxidoreductase</fullName>
        <ecNumber evidence="10">1.-.-.-</ecNumber>
    </submittedName>
</protein>
<dbReference type="PROSITE" id="PS51085">
    <property type="entry name" value="2FE2S_FER_2"/>
    <property type="match status" value="1"/>
</dbReference>
<evidence type="ECO:0000256" key="6">
    <source>
        <dbReference type="ARBA" id="ARBA00023004"/>
    </source>
</evidence>
<evidence type="ECO:0000256" key="7">
    <source>
        <dbReference type="ARBA" id="ARBA00023014"/>
    </source>
</evidence>
<evidence type="ECO:0000259" key="9">
    <source>
        <dbReference type="PROSITE" id="PS51384"/>
    </source>
</evidence>
<dbReference type="PRINTS" id="PR00409">
    <property type="entry name" value="PHDIOXRDTASE"/>
</dbReference>
<dbReference type="InterPro" id="IPR012675">
    <property type="entry name" value="Beta-grasp_dom_sf"/>
</dbReference>
<evidence type="ECO:0000256" key="1">
    <source>
        <dbReference type="ARBA" id="ARBA00001974"/>
    </source>
</evidence>
<dbReference type="CDD" id="cd00207">
    <property type="entry name" value="fer2"/>
    <property type="match status" value="1"/>
</dbReference>
<accession>A0ABU5N5Y0</accession>
<dbReference type="Pfam" id="PF00970">
    <property type="entry name" value="FAD_binding_6"/>
    <property type="match status" value="1"/>
</dbReference>
<dbReference type="InterPro" id="IPR036010">
    <property type="entry name" value="2Fe-2S_ferredoxin-like_sf"/>
</dbReference>
<keyword evidence="2" id="KW-0285">Flavoprotein</keyword>
<comment type="caution">
    <text evidence="10">The sequence shown here is derived from an EMBL/GenBank/DDBJ whole genome shotgun (WGS) entry which is preliminary data.</text>
</comment>
<dbReference type="EMBL" id="JAWJYN010000001">
    <property type="protein sequence ID" value="MDZ8161462.1"/>
    <property type="molecule type" value="Genomic_DNA"/>
</dbReference>
<dbReference type="InterPro" id="IPR017927">
    <property type="entry name" value="FAD-bd_FR_type"/>
</dbReference>
<keyword evidence="6" id="KW-0408">Iron</keyword>
<dbReference type="SUPFAM" id="SSF54292">
    <property type="entry name" value="2Fe-2S ferredoxin-like"/>
    <property type="match status" value="1"/>
</dbReference>
<dbReference type="PANTHER" id="PTHR47354">
    <property type="entry name" value="NADH OXIDOREDUCTASE HCR"/>
    <property type="match status" value="1"/>
</dbReference>
<dbReference type="InterPro" id="IPR008333">
    <property type="entry name" value="Cbr1-like_FAD-bd_dom"/>
</dbReference>
<keyword evidence="7" id="KW-0411">Iron-sulfur</keyword>
<evidence type="ECO:0000256" key="4">
    <source>
        <dbReference type="ARBA" id="ARBA00022723"/>
    </source>
</evidence>
<dbReference type="SUPFAM" id="SSF63380">
    <property type="entry name" value="Riboflavin synthase domain-like"/>
    <property type="match status" value="1"/>
</dbReference>
<gene>
    <name evidence="10" type="ORF">R2Q92_06390</name>
</gene>
<reference evidence="10 11" key="1">
    <citation type="submission" date="2023-10" db="EMBL/GenBank/DDBJ databases">
        <title>Microbacterium xanthum sp. nov., isolated from seaweed.</title>
        <authorList>
            <person name="Lee S.D."/>
        </authorList>
    </citation>
    <scope>NUCLEOTIDE SEQUENCE [LARGE SCALE GENOMIC DNA]</scope>
    <source>
        <strain evidence="10 11">KCTC 19124</strain>
    </source>
</reference>
<dbReference type="Gene3D" id="3.10.20.30">
    <property type="match status" value="1"/>
</dbReference>
<comment type="cofactor">
    <cofactor evidence="1">
        <name>FAD</name>
        <dbReference type="ChEBI" id="CHEBI:57692"/>
    </cofactor>
</comment>
<dbReference type="SUPFAM" id="SSF52343">
    <property type="entry name" value="Ferredoxin reductase-like, C-terminal NADP-linked domain"/>
    <property type="match status" value="1"/>
</dbReference>
<feature type="domain" description="2Fe-2S ferredoxin-type" evidence="8">
    <location>
        <begin position="241"/>
        <end position="328"/>
    </location>
</feature>
<dbReference type="PROSITE" id="PS00197">
    <property type="entry name" value="2FE2S_FER_1"/>
    <property type="match status" value="1"/>
</dbReference>
<sequence length="328" mass="35616">MSYFSDVERDLVITARTEVADGVVALDLASPNGRDLPAWTPGSHIDVILPTAVPGEVRERQYSLCSDPAERGSWRIAVLRDDTGRGGSAHVHETAEVGRRMRVRGPRNHFPFRAEPGQTYRFVAGGIGITPIHAMVGAAAAAGVDWHLDYAGRSRRTMAFVDALTAAHPDRVTVHAADEDARMDVAALAGSVDEDTRIYACGPTRLLEALDDAFPGEDGTRLHLERFEAKEFGEPVWTDPFEVELAMSGEVVTVEPGQSVLEAVIEQSPETVVLSSCRRGTCGTCEVPVLEGEIEHRDSVLTPVEREDSTVMMMCVSRAACPRIVLDI</sequence>
<feature type="domain" description="FAD-binding FR-type" evidence="9">
    <location>
        <begin position="6"/>
        <end position="113"/>
    </location>
</feature>
<dbReference type="InterPro" id="IPR017938">
    <property type="entry name" value="Riboflavin_synthase-like_b-brl"/>
</dbReference>
<dbReference type="Pfam" id="PF00111">
    <property type="entry name" value="Fer2"/>
    <property type="match status" value="1"/>
</dbReference>
<evidence type="ECO:0000256" key="3">
    <source>
        <dbReference type="ARBA" id="ARBA00022714"/>
    </source>
</evidence>
<dbReference type="Proteomes" id="UP001291912">
    <property type="component" value="Unassembled WGS sequence"/>
</dbReference>
<evidence type="ECO:0000259" key="8">
    <source>
        <dbReference type="PROSITE" id="PS51085"/>
    </source>
</evidence>
<dbReference type="RefSeq" id="WP_194424075.1">
    <property type="nucleotide sequence ID" value="NZ_BAAAPT010000001.1"/>
</dbReference>
<dbReference type="PROSITE" id="PS51384">
    <property type="entry name" value="FAD_FR"/>
    <property type="match status" value="1"/>
</dbReference>